<dbReference type="Proteomes" id="UP000324222">
    <property type="component" value="Unassembled WGS sequence"/>
</dbReference>
<proteinExistence type="predicted"/>
<evidence type="ECO:0000313" key="2">
    <source>
        <dbReference type="Proteomes" id="UP000324222"/>
    </source>
</evidence>
<accession>A0A5B7EYW6</accession>
<comment type="caution">
    <text evidence="1">The sequence shown here is derived from an EMBL/GenBank/DDBJ whole genome shotgun (WGS) entry which is preliminary data.</text>
</comment>
<sequence length="128" mass="13862">MRQCCNAGAAVVQWNHACFGVRGVSKRTGSNSVHGPSIQERDVPRHFIAVFLKDVHIQVDDLRPVKAGGMFRDDGQVALRGVNGGCVEIQPAHVAAACQVVACGRNGGCAITAMHCWPSWERLWPTKE</sequence>
<evidence type="ECO:0000313" key="1">
    <source>
        <dbReference type="EMBL" id="MPC38625.1"/>
    </source>
</evidence>
<dbReference type="AlphaFoldDB" id="A0A5B7EYW6"/>
<reference evidence="1 2" key="1">
    <citation type="submission" date="2019-05" db="EMBL/GenBank/DDBJ databases">
        <title>Another draft genome of Portunus trituberculatus and its Hox gene families provides insights of decapod evolution.</title>
        <authorList>
            <person name="Jeong J.-H."/>
            <person name="Song I."/>
            <person name="Kim S."/>
            <person name="Choi T."/>
            <person name="Kim D."/>
            <person name="Ryu S."/>
            <person name="Kim W."/>
        </authorList>
    </citation>
    <scope>NUCLEOTIDE SEQUENCE [LARGE SCALE GENOMIC DNA]</scope>
    <source>
        <tissue evidence="1">Muscle</tissue>
    </source>
</reference>
<organism evidence="1 2">
    <name type="scientific">Portunus trituberculatus</name>
    <name type="common">Swimming crab</name>
    <name type="synonym">Neptunus trituberculatus</name>
    <dbReference type="NCBI Taxonomy" id="210409"/>
    <lineage>
        <taxon>Eukaryota</taxon>
        <taxon>Metazoa</taxon>
        <taxon>Ecdysozoa</taxon>
        <taxon>Arthropoda</taxon>
        <taxon>Crustacea</taxon>
        <taxon>Multicrustacea</taxon>
        <taxon>Malacostraca</taxon>
        <taxon>Eumalacostraca</taxon>
        <taxon>Eucarida</taxon>
        <taxon>Decapoda</taxon>
        <taxon>Pleocyemata</taxon>
        <taxon>Brachyura</taxon>
        <taxon>Eubrachyura</taxon>
        <taxon>Portunoidea</taxon>
        <taxon>Portunidae</taxon>
        <taxon>Portuninae</taxon>
        <taxon>Portunus</taxon>
    </lineage>
</organism>
<keyword evidence="2" id="KW-1185">Reference proteome</keyword>
<gene>
    <name evidence="1" type="ORF">E2C01_032136</name>
</gene>
<dbReference type="EMBL" id="VSRR010004124">
    <property type="protein sequence ID" value="MPC38625.1"/>
    <property type="molecule type" value="Genomic_DNA"/>
</dbReference>
<name>A0A5B7EYW6_PORTR</name>
<protein>
    <submittedName>
        <fullName evidence="1">Uncharacterized protein</fullName>
    </submittedName>
</protein>